<dbReference type="InterPro" id="IPR036866">
    <property type="entry name" value="RibonucZ/Hydroxyglut_hydro"/>
</dbReference>
<evidence type="ECO:0000256" key="3">
    <source>
        <dbReference type="ARBA" id="ARBA00022801"/>
    </source>
</evidence>
<keyword evidence="3" id="KW-0378">Hydrolase</keyword>
<dbReference type="InterPro" id="IPR051013">
    <property type="entry name" value="MBL_superfamily_lactonases"/>
</dbReference>
<dbReference type="PANTHER" id="PTHR42978">
    <property type="entry name" value="QUORUM-QUENCHING LACTONASE YTNP-RELATED-RELATED"/>
    <property type="match status" value="1"/>
</dbReference>
<dbReference type="SMART" id="SM00849">
    <property type="entry name" value="Lactamase_B"/>
    <property type="match status" value="1"/>
</dbReference>
<sequence>MAPFTLPKYKGSTVDVSIIHAGQTSVPTAYVFKTPILGHDTLNIPCYSFLIENRNNNEKVLFDLGLRKDWKEKLPPAILNQIESSKAVLEIEHDVADQLRADGIPLKSISAIIWSHHHIDHTGDPSRFPPSTKLVVGPGFKSHSRTFPGYPSNADSLVTDDAFIGRDLVELDFTDSIEIGGFLAIDFFEDGSLYLLRSNGHTDDHISALARTSENRFVFLGGDIAHHPGEFRPTKHLPLPSQISLWTVGQQSAEAVSVCPASVFEAISPAKARGLDAKVTPFYELNAAMNENLGDAEAALEKMITFDATSEVLVIIAHDASLGDILPFFPKRLTDWHMEGYKARGAWRFLRDIAVVISGSTEK</sequence>
<evidence type="ECO:0000259" key="5">
    <source>
        <dbReference type="SMART" id="SM00849"/>
    </source>
</evidence>
<proteinExistence type="inferred from homology"/>
<evidence type="ECO:0000256" key="1">
    <source>
        <dbReference type="ARBA" id="ARBA00007749"/>
    </source>
</evidence>
<dbReference type="EMBL" id="KZ851908">
    <property type="protein sequence ID" value="RDH22088.1"/>
    <property type="molecule type" value="Genomic_DNA"/>
</dbReference>
<dbReference type="AlphaFoldDB" id="A0A370C2G1"/>
<dbReference type="InterPro" id="IPR001279">
    <property type="entry name" value="Metallo-B-lactamas"/>
</dbReference>
<keyword evidence="4" id="KW-0862">Zinc</keyword>
<feature type="domain" description="Metallo-beta-lactamase" evidence="5">
    <location>
        <begin position="45"/>
        <end position="262"/>
    </location>
</feature>
<dbReference type="Gene3D" id="3.60.15.10">
    <property type="entry name" value="Ribonuclease Z/Hydroxyacylglutathione hydrolase-like"/>
    <property type="match status" value="1"/>
</dbReference>
<organism evidence="6 7">
    <name type="scientific">Aspergillus niger ATCC 13496</name>
    <dbReference type="NCBI Taxonomy" id="1353008"/>
    <lineage>
        <taxon>Eukaryota</taxon>
        <taxon>Fungi</taxon>
        <taxon>Dikarya</taxon>
        <taxon>Ascomycota</taxon>
        <taxon>Pezizomycotina</taxon>
        <taxon>Eurotiomycetes</taxon>
        <taxon>Eurotiomycetidae</taxon>
        <taxon>Eurotiales</taxon>
        <taxon>Aspergillaceae</taxon>
        <taxon>Aspergillus</taxon>
        <taxon>Aspergillus subgen. Circumdati</taxon>
    </lineage>
</organism>
<reference evidence="6 7" key="1">
    <citation type="submission" date="2018-07" db="EMBL/GenBank/DDBJ databases">
        <title>Section-level genome sequencing of Aspergillus section Nigri to investigate inter- and intra-species variation.</title>
        <authorList>
            <consortium name="DOE Joint Genome Institute"/>
            <person name="Vesth T.C."/>
            <person name="Nybo J.L."/>
            <person name="Theobald S."/>
            <person name="Frisvad J.C."/>
            <person name="Larsen T.O."/>
            <person name="Nielsen K.F."/>
            <person name="Hoof J.B."/>
            <person name="Brandl J."/>
            <person name="Salamov A."/>
            <person name="Riley R."/>
            <person name="Gladden J.M."/>
            <person name="Phatale P."/>
            <person name="Nielsen M.T."/>
            <person name="Lyhne E.K."/>
            <person name="Kogle M.E."/>
            <person name="Strasser K."/>
            <person name="McDonnell E."/>
            <person name="Barry K."/>
            <person name="Clum A."/>
            <person name="Chen C."/>
            <person name="Nolan M."/>
            <person name="Sandor L."/>
            <person name="Kuo A."/>
            <person name="Lipzen A."/>
            <person name="Hainaut M."/>
            <person name="Drula E."/>
            <person name="Tsang A."/>
            <person name="Magnuson J.K."/>
            <person name="Henrissat B."/>
            <person name="Wiebenga A."/>
            <person name="Simmons B.A."/>
            <person name="Makela M.R."/>
            <person name="De vries R.P."/>
            <person name="Grigoriev I.V."/>
            <person name="Mortensen U.H."/>
            <person name="Baker S.E."/>
            <person name="Andersen M.R."/>
        </authorList>
    </citation>
    <scope>NUCLEOTIDE SEQUENCE [LARGE SCALE GENOMIC DNA]</scope>
    <source>
        <strain evidence="6 7">ATCC 13496</strain>
    </source>
</reference>
<protein>
    <recommendedName>
        <fullName evidence="5">Metallo-beta-lactamase domain-containing protein</fullName>
    </recommendedName>
</protein>
<dbReference type="GO" id="GO:0016787">
    <property type="term" value="F:hydrolase activity"/>
    <property type="evidence" value="ECO:0007669"/>
    <property type="project" value="UniProtKB-KW"/>
</dbReference>
<comment type="similarity">
    <text evidence="1">Belongs to the metallo-beta-lactamase superfamily.</text>
</comment>
<dbReference type="Pfam" id="PF00753">
    <property type="entry name" value="Lactamase_B"/>
    <property type="match status" value="1"/>
</dbReference>
<keyword evidence="2" id="KW-0479">Metal-binding</keyword>
<gene>
    <name evidence="6" type="ORF">M747DRAFT_368850</name>
</gene>
<dbReference type="GO" id="GO:0046872">
    <property type="term" value="F:metal ion binding"/>
    <property type="evidence" value="ECO:0007669"/>
    <property type="project" value="UniProtKB-KW"/>
</dbReference>
<evidence type="ECO:0000313" key="7">
    <source>
        <dbReference type="Proteomes" id="UP000253845"/>
    </source>
</evidence>
<dbReference type="PANTHER" id="PTHR42978:SF5">
    <property type="entry name" value="METALLO-BETA-LACTAMASE DOMAIN-CONTAINING PROTEIN"/>
    <property type="match status" value="1"/>
</dbReference>
<name>A0A370C2G1_ASPNG</name>
<dbReference type="SUPFAM" id="SSF56281">
    <property type="entry name" value="Metallo-hydrolase/oxidoreductase"/>
    <property type="match status" value="1"/>
</dbReference>
<accession>A0A370C2G1</accession>
<evidence type="ECO:0000313" key="6">
    <source>
        <dbReference type="EMBL" id="RDH22088.1"/>
    </source>
</evidence>
<dbReference type="VEuPathDB" id="FungiDB:M747DRAFT_368850"/>
<dbReference type="Proteomes" id="UP000253845">
    <property type="component" value="Unassembled WGS sequence"/>
</dbReference>
<evidence type="ECO:0000256" key="4">
    <source>
        <dbReference type="ARBA" id="ARBA00022833"/>
    </source>
</evidence>
<evidence type="ECO:0000256" key="2">
    <source>
        <dbReference type="ARBA" id="ARBA00022723"/>
    </source>
</evidence>
<dbReference type="CDD" id="cd07730">
    <property type="entry name" value="metallo-hydrolase-like_MBL-fold"/>
    <property type="match status" value="1"/>
</dbReference>